<gene>
    <name evidence="7" type="ORF">GHC57_17215</name>
</gene>
<keyword evidence="5 6" id="KW-0472">Membrane</keyword>
<comment type="caution">
    <text evidence="7">The sequence shown here is derived from an EMBL/GenBank/DDBJ whole genome shotgun (WGS) entry which is preliminary data.</text>
</comment>
<proteinExistence type="predicted"/>
<evidence type="ECO:0000256" key="3">
    <source>
        <dbReference type="ARBA" id="ARBA00022692"/>
    </source>
</evidence>
<evidence type="ECO:0000256" key="2">
    <source>
        <dbReference type="ARBA" id="ARBA00022475"/>
    </source>
</evidence>
<dbReference type="AlphaFoldDB" id="A0A7X2D4T4"/>
<evidence type="ECO:0000256" key="5">
    <source>
        <dbReference type="ARBA" id="ARBA00023136"/>
    </source>
</evidence>
<dbReference type="Proteomes" id="UP000434582">
    <property type="component" value="Unassembled WGS sequence"/>
</dbReference>
<keyword evidence="4 6" id="KW-1133">Transmembrane helix</keyword>
<keyword evidence="2" id="KW-1003">Cell membrane</keyword>
<keyword evidence="3 6" id="KW-0812">Transmembrane</keyword>
<organism evidence="7 8">
    <name type="scientific">Roseospira navarrensis</name>
    <dbReference type="NCBI Taxonomy" id="140058"/>
    <lineage>
        <taxon>Bacteria</taxon>
        <taxon>Pseudomonadati</taxon>
        <taxon>Pseudomonadota</taxon>
        <taxon>Alphaproteobacteria</taxon>
        <taxon>Rhodospirillales</taxon>
        <taxon>Rhodospirillaceae</taxon>
        <taxon>Roseospira</taxon>
    </lineage>
</organism>
<evidence type="ECO:0000256" key="1">
    <source>
        <dbReference type="ARBA" id="ARBA00004651"/>
    </source>
</evidence>
<dbReference type="Pfam" id="PF06146">
    <property type="entry name" value="PsiE"/>
    <property type="match status" value="1"/>
</dbReference>
<feature type="transmembrane region" description="Helical" evidence="6">
    <location>
        <begin position="12"/>
        <end position="29"/>
    </location>
</feature>
<evidence type="ECO:0000256" key="4">
    <source>
        <dbReference type="ARBA" id="ARBA00022989"/>
    </source>
</evidence>
<evidence type="ECO:0000313" key="7">
    <source>
        <dbReference type="EMBL" id="MQX38258.1"/>
    </source>
</evidence>
<evidence type="ECO:0000256" key="6">
    <source>
        <dbReference type="SAM" id="Phobius"/>
    </source>
</evidence>
<feature type="transmembrane region" description="Helical" evidence="6">
    <location>
        <begin position="35"/>
        <end position="52"/>
    </location>
</feature>
<dbReference type="GO" id="GO:0005886">
    <property type="term" value="C:plasma membrane"/>
    <property type="evidence" value="ECO:0007669"/>
    <property type="project" value="UniProtKB-SubCell"/>
</dbReference>
<dbReference type="InterPro" id="IPR020948">
    <property type="entry name" value="P_starv_induced_PsiE-like"/>
</dbReference>
<evidence type="ECO:0000313" key="8">
    <source>
        <dbReference type="Proteomes" id="UP000434582"/>
    </source>
</evidence>
<keyword evidence="8" id="KW-1185">Reference proteome</keyword>
<sequence length="86" mass="9651">MFASGPIGLPDLFLVLIYLEAIGMIYFYYSDRRPGFVYPPFIAITALMRLFILRRKKTVPASLLFEAVGILLPSVSAVVLVRVSRV</sequence>
<dbReference type="RefSeq" id="WP_153346543.1">
    <property type="nucleotide sequence ID" value="NZ_WIVE01000083.1"/>
</dbReference>
<reference evidence="7 8" key="1">
    <citation type="submission" date="2019-10" db="EMBL/GenBank/DDBJ databases">
        <title>Draft whole-genome sequence of the purple nonsulfur photosynthetic bacterium Roseospira navarrensis DSM 15114.</title>
        <authorList>
            <person name="Kyndt J.A."/>
            <person name="Meyer T.E."/>
        </authorList>
    </citation>
    <scope>NUCLEOTIDE SEQUENCE [LARGE SCALE GENOMIC DNA]</scope>
    <source>
        <strain evidence="7 8">DSM 15114</strain>
    </source>
</reference>
<protein>
    <submittedName>
        <fullName evidence="7">Uncharacterized protein</fullName>
    </submittedName>
</protein>
<name>A0A7X2D4T4_9PROT</name>
<dbReference type="EMBL" id="WIVE01000083">
    <property type="protein sequence ID" value="MQX38258.1"/>
    <property type="molecule type" value="Genomic_DNA"/>
</dbReference>
<accession>A0A7X2D4T4</accession>
<feature type="transmembrane region" description="Helical" evidence="6">
    <location>
        <begin position="64"/>
        <end position="83"/>
    </location>
</feature>
<comment type="subcellular location">
    <subcellularLocation>
        <location evidence="1">Cell membrane</location>
        <topology evidence="1">Multi-pass membrane protein</topology>
    </subcellularLocation>
</comment>
<dbReference type="OrthoDB" id="9792470at2"/>